<keyword evidence="2" id="KW-1185">Reference proteome</keyword>
<dbReference type="AlphaFoldDB" id="A0A927GRG9"/>
<gene>
    <name evidence="1" type="ORF">IDH44_09785</name>
</gene>
<evidence type="ECO:0008006" key="3">
    <source>
        <dbReference type="Google" id="ProtNLM"/>
    </source>
</evidence>
<dbReference type="CDD" id="cd08547">
    <property type="entry name" value="Type_II_cohesin"/>
    <property type="match status" value="1"/>
</dbReference>
<proteinExistence type="predicted"/>
<organism evidence="1 2">
    <name type="scientific">Paenibacillus sabuli</name>
    <dbReference type="NCBI Taxonomy" id="2772509"/>
    <lineage>
        <taxon>Bacteria</taxon>
        <taxon>Bacillati</taxon>
        <taxon>Bacillota</taxon>
        <taxon>Bacilli</taxon>
        <taxon>Bacillales</taxon>
        <taxon>Paenibacillaceae</taxon>
        <taxon>Paenibacillus</taxon>
    </lineage>
</organism>
<dbReference type="SUPFAM" id="SSF49384">
    <property type="entry name" value="Carbohydrate-binding domain"/>
    <property type="match status" value="1"/>
</dbReference>
<dbReference type="EMBL" id="JACXIZ010000016">
    <property type="protein sequence ID" value="MBD2845478.1"/>
    <property type="molecule type" value="Genomic_DNA"/>
</dbReference>
<dbReference type="RefSeq" id="WP_190917126.1">
    <property type="nucleotide sequence ID" value="NZ_JACXIZ010000016.1"/>
</dbReference>
<dbReference type="InterPro" id="IPR008965">
    <property type="entry name" value="CBM2/CBM3_carb-bd_dom_sf"/>
</dbReference>
<dbReference type="Gene3D" id="2.60.40.680">
    <property type="match status" value="1"/>
</dbReference>
<dbReference type="GO" id="GO:0030246">
    <property type="term" value="F:carbohydrate binding"/>
    <property type="evidence" value="ECO:0007669"/>
    <property type="project" value="InterPro"/>
</dbReference>
<comment type="caution">
    <text evidence="1">The sequence shown here is derived from an EMBL/GenBank/DDBJ whole genome shotgun (WGS) entry which is preliminary data.</text>
</comment>
<protein>
    <recommendedName>
        <fullName evidence="3">Cohesin domain-containing protein</fullName>
    </recommendedName>
</protein>
<name>A0A927GRG9_9BACL</name>
<accession>A0A927GRG9</accession>
<reference evidence="1" key="1">
    <citation type="submission" date="2020-09" db="EMBL/GenBank/DDBJ databases">
        <title>A novel bacterium of genus Paenibacillus, isolated from South China Sea.</title>
        <authorList>
            <person name="Huang H."/>
            <person name="Mo K."/>
            <person name="Hu Y."/>
        </authorList>
    </citation>
    <scope>NUCLEOTIDE SEQUENCE</scope>
    <source>
        <strain evidence="1">IB182496</strain>
    </source>
</reference>
<dbReference type="Proteomes" id="UP000621560">
    <property type="component" value="Unassembled WGS sequence"/>
</dbReference>
<evidence type="ECO:0000313" key="2">
    <source>
        <dbReference type="Proteomes" id="UP000621560"/>
    </source>
</evidence>
<sequence>MHHFSWLKLVILFIILLAAVPITSGAAPPVSFRMTAEDKGCEIEVAVLAEDVTDLYAFDLLLAVDSDTLRLKKATSGMQGFTVAPLLEGDILRFAHTKIGDSSGSNGTVTLAVLLFERIGEEAPAIRLVQAQLVNSQLEMDSFTPDTKISLKPLAQWDDIVGHWAEAFIRLLRRLP</sequence>
<evidence type="ECO:0000313" key="1">
    <source>
        <dbReference type="EMBL" id="MBD2845478.1"/>
    </source>
</evidence>